<dbReference type="RefSeq" id="WP_284054422.1">
    <property type="nucleotide sequence ID" value="NZ_JAGRQC010000003.1"/>
</dbReference>
<keyword evidence="5" id="KW-0325">Glycoprotein</keyword>
<name>A0A8T4IFE3_9SPHN</name>
<evidence type="ECO:0000313" key="9">
    <source>
        <dbReference type="Proteomes" id="UP000676996"/>
    </source>
</evidence>
<evidence type="ECO:0000256" key="3">
    <source>
        <dbReference type="ARBA" id="ARBA00022729"/>
    </source>
</evidence>
<evidence type="ECO:0000313" key="8">
    <source>
        <dbReference type="EMBL" id="MBR0553181.1"/>
    </source>
</evidence>
<dbReference type="Pfam" id="PF00450">
    <property type="entry name" value="Peptidase_S10"/>
    <property type="match status" value="1"/>
</dbReference>
<accession>A0A8T4IFE3</accession>
<keyword evidence="3 7" id="KW-0732">Signal</keyword>
<comment type="caution">
    <text evidence="8">The sequence shown here is derived from an EMBL/GenBank/DDBJ whole genome shotgun (WGS) entry which is preliminary data.</text>
</comment>
<keyword evidence="9" id="KW-1185">Reference proteome</keyword>
<evidence type="ECO:0000256" key="5">
    <source>
        <dbReference type="ARBA" id="ARBA00023180"/>
    </source>
</evidence>
<keyword evidence="1" id="KW-0121">Carboxypeptidase</keyword>
<feature type="chain" id="PRO_5035789798" evidence="7">
    <location>
        <begin position="24"/>
        <end position="500"/>
    </location>
</feature>
<evidence type="ECO:0000256" key="1">
    <source>
        <dbReference type="ARBA" id="ARBA00022645"/>
    </source>
</evidence>
<feature type="region of interest" description="Disordered" evidence="6">
    <location>
        <begin position="29"/>
        <end position="49"/>
    </location>
</feature>
<dbReference type="InterPro" id="IPR029058">
    <property type="entry name" value="AB_hydrolase_fold"/>
</dbReference>
<feature type="signal peptide" evidence="7">
    <location>
        <begin position="1"/>
        <end position="23"/>
    </location>
</feature>
<dbReference type="PROSITE" id="PS00131">
    <property type="entry name" value="CARBOXYPEPT_SER_SER"/>
    <property type="match status" value="1"/>
</dbReference>
<dbReference type="InterPro" id="IPR001563">
    <property type="entry name" value="Peptidase_S10"/>
</dbReference>
<dbReference type="Gene3D" id="3.40.50.1820">
    <property type="entry name" value="alpha/beta hydrolase"/>
    <property type="match status" value="1"/>
</dbReference>
<dbReference type="AlphaFoldDB" id="A0A8T4IFE3"/>
<evidence type="ECO:0000256" key="2">
    <source>
        <dbReference type="ARBA" id="ARBA00022670"/>
    </source>
</evidence>
<reference evidence="8" key="1">
    <citation type="submission" date="2021-04" db="EMBL/GenBank/DDBJ databases">
        <title>Ouciella asimina sp. nov., isolated from the surface seawater in the hydrothermal field of Okinawa Trough.</title>
        <authorList>
            <person name="Shuang W."/>
        </authorList>
    </citation>
    <scope>NUCLEOTIDE SEQUENCE</scope>
    <source>
        <strain evidence="8">LXI357</strain>
    </source>
</reference>
<keyword evidence="2" id="KW-0645">Protease</keyword>
<organism evidence="8 9">
    <name type="scientific">Stakelama marina</name>
    <dbReference type="NCBI Taxonomy" id="2826939"/>
    <lineage>
        <taxon>Bacteria</taxon>
        <taxon>Pseudomonadati</taxon>
        <taxon>Pseudomonadota</taxon>
        <taxon>Alphaproteobacteria</taxon>
        <taxon>Sphingomonadales</taxon>
        <taxon>Sphingomonadaceae</taxon>
        <taxon>Stakelama</taxon>
    </lineage>
</organism>
<gene>
    <name evidence="8" type="ORF">J7S20_11750</name>
</gene>
<dbReference type="Proteomes" id="UP000676996">
    <property type="component" value="Unassembled WGS sequence"/>
</dbReference>
<dbReference type="PANTHER" id="PTHR11802:SF3">
    <property type="entry name" value="RETINOID-INDUCIBLE SERINE CARBOXYPEPTIDASE"/>
    <property type="match status" value="1"/>
</dbReference>
<sequence length="500" mass="54556">MRYWIRALLAALLIGAMPATAFAQADKGDGDAKKAEAGSQLPPLPDDKTVDQSANIAGSVIRYKATVGSLPVRDKDGKKIAEVVFTAYTVPGSSPSRPVTFAFNGGPGASSVYLNLGAIGPKRVRFGDAGDAPSDAPLLQDNPNSWLSFTDLVFIDPVGTGFSRSLEDEKATKKDFYANDPDIKYLSRIVYDWLVKNRRLRSPKYVMGESYGGYRAPRIAYELQTQMGVGVSGIFMVSPYLDPASVSGDNGLSPLPWMIDLPSMAAAKLEREGNLSAATMAPIEHYTQTQFVTDYFAGPKDKAATARLVNKVTELTGLDHDLVSKLNGRVDIGTFLRESHRTEKKIGSVYDSNVAAFDPFPGSAERKSNDPLLNSIIAPTTSAMVDFVTRVVGWDVKDAHYKALSYAVNQAWDRGTPDDKPVQDLRKAIANDPKMDVMIAHGWNDLSCPFFGSKLLVEQMPSYGVDKRIHLEIFPGGHMFYTRDDSGAAFRADARALYNR</sequence>
<dbReference type="SUPFAM" id="SSF53474">
    <property type="entry name" value="alpha/beta-Hydrolases"/>
    <property type="match status" value="1"/>
</dbReference>
<evidence type="ECO:0000256" key="7">
    <source>
        <dbReference type="SAM" id="SignalP"/>
    </source>
</evidence>
<dbReference type="InterPro" id="IPR018202">
    <property type="entry name" value="Ser_caboxypep_ser_AS"/>
</dbReference>
<keyword evidence="4" id="KW-0378">Hydrolase</keyword>
<protein>
    <submittedName>
        <fullName evidence="8">Peptidase S10</fullName>
    </submittedName>
</protein>
<evidence type="ECO:0000256" key="6">
    <source>
        <dbReference type="SAM" id="MobiDB-lite"/>
    </source>
</evidence>
<dbReference type="GO" id="GO:0006508">
    <property type="term" value="P:proteolysis"/>
    <property type="evidence" value="ECO:0007669"/>
    <property type="project" value="UniProtKB-KW"/>
</dbReference>
<dbReference type="GO" id="GO:0004185">
    <property type="term" value="F:serine-type carboxypeptidase activity"/>
    <property type="evidence" value="ECO:0007669"/>
    <property type="project" value="InterPro"/>
</dbReference>
<dbReference type="PANTHER" id="PTHR11802">
    <property type="entry name" value="SERINE PROTEASE FAMILY S10 SERINE CARBOXYPEPTIDASE"/>
    <property type="match status" value="1"/>
</dbReference>
<dbReference type="EMBL" id="JAGRQC010000003">
    <property type="protein sequence ID" value="MBR0553181.1"/>
    <property type="molecule type" value="Genomic_DNA"/>
</dbReference>
<proteinExistence type="predicted"/>
<evidence type="ECO:0000256" key="4">
    <source>
        <dbReference type="ARBA" id="ARBA00022801"/>
    </source>
</evidence>